<keyword evidence="4" id="KW-1185">Reference proteome</keyword>
<sequence length="327" mass="39003">MLYALSENQKIVDAKQATRGKKYLCPGCKNRVTLRQGQAKVPHFAHQKFQCNVFSEGESKEHLHGKNILMKMAQQQYETVELEAYLSDLKQKPDLLINNKIALEFQCSPITVEKMVARSKGYEKKNLRYFWFLGQRHRLKRKMTQQIAQFLHWHPNLGFYLIYVDVERKKLSINYNIQMADFLDVKFRSYETSSFSGLKFLFNQKKLSNYYSLNIRQQSLQMQRLNIGNFKSTGVFRDMQRLTYENGLIFERMIPFLIQKHFAYPIFQQYHFVWLIKKITKQNANEALFQLPFVNLEKILLMFESENKIEYYNSNSRIKVGFDDTRN</sequence>
<feature type="domain" description="Competence protein CoiA nuclease-like" evidence="1">
    <location>
        <begin position="58"/>
        <end position="180"/>
    </location>
</feature>
<dbReference type="PIRSF" id="PIRSF007487">
    <property type="entry name" value="Competence-induced_CoiA_bac"/>
    <property type="match status" value="1"/>
</dbReference>
<comment type="caution">
    <text evidence="3">The sequence shown here is derived from an EMBL/GenBank/DDBJ whole genome shotgun (WGS) entry which is preliminary data.</text>
</comment>
<accession>A0A0R1WNI5</accession>
<dbReference type="STRING" id="1423755.FC40_GL000381"/>
<dbReference type="InterPro" id="IPR021176">
    <property type="entry name" value="Competence-induced_CoiA"/>
</dbReference>
<dbReference type="Pfam" id="PF06054">
    <property type="entry name" value="CoiA_nuc"/>
    <property type="match status" value="1"/>
</dbReference>
<protein>
    <submittedName>
        <fullName evidence="3">Competence protein transcription factor</fullName>
    </submittedName>
</protein>
<dbReference type="eggNOG" id="COG4469">
    <property type="taxonomic scope" value="Bacteria"/>
</dbReference>
<dbReference type="InterPro" id="IPR057253">
    <property type="entry name" value="CoiA-like_N"/>
</dbReference>
<name>A0A0R1WNI5_9LACO</name>
<reference evidence="3 4" key="1">
    <citation type="journal article" date="2015" name="Genome Announc.">
        <title>Expanding the biotechnology potential of lactobacilli through comparative genomics of 213 strains and associated genera.</title>
        <authorList>
            <person name="Sun Z."/>
            <person name="Harris H.M."/>
            <person name="McCann A."/>
            <person name="Guo C."/>
            <person name="Argimon S."/>
            <person name="Zhang W."/>
            <person name="Yang X."/>
            <person name="Jeffery I.B."/>
            <person name="Cooney J.C."/>
            <person name="Kagawa T.F."/>
            <person name="Liu W."/>
            <person name="Song Y."/>
            <person name="Salvetti E."/>
            <person name="Wrobel A."/>
            <person name="Rasinkangas P."/>
            <person name="Parkhill J."/>
            <person name="Rea M.C."/>
            <person name="O'Sullivan O."/>
            <person name="Ritari J."/>
            <person name="Douillard F.P."/>
            <person name="Paul Ross R."/>
            <person name="Yang R."/>
            <person name="Briner A.E."/>
            <person name="Felis G.E."/>
            <person name="de Vos W.M."/>
            <person name="Barrangou R."/>
            <person name="Klaenhammer T.R."/>
            <person name="Caufield P.W."/>
            <person name="Cui Y."/>
            <person name="Zhang H."/>
            <person name="O'Toole P.W."/>
        </authorList>
    </citation>
    <scope>NUCLEOTIDE SEQUENCE [LARGE SCALE GENOMIC DNA]</scope>
    <source>
        <strain evidence="3 4">DSM 18933</strain>
    </source>
</reference>
<proteinExistence type="predicted"/>
<dbReference type="Proteomes" id="UP000051054">
    <property type="component" value="Unassembled WGS sequence"/>
</dbReference>
<evidence type="ECO:0000313" key="4">
    <source>
        <dbReference type="Proteomes" id="UP000051054"/>
    </source>
</evidence>
<organism evidence="3 4">
    <name type="scientific">Ligilactobacillus hayakitensis DSM 18933 = JCM 14209</name>
    <dbReference type="NCBI Taxonomy" id="1423755"/>
    <lineage>
        <taxon>Bacteria</taxon>
        <taxon>Bacillati</taxon>
        <taxon>Bacillota</taxon>
        <taxon>Bacilli</taxon>
        <taxon>Lactobacillales</taxon>
        <taxon>Lactobacillaceae</taxon>
        <taxon>Ligilactobacillus</taxon>
    </lineage>
</organism>
<evidence type="ECO:0000259" key="1">
    <source>
        <dbReference type="Pfam" id="PF06054"/>
    </source>
</evidence>
<dbReference type="RefSeq" id="WP_025022560.1">
    <property type="nucleotide sequence ID" value="NZ_AZGD01000081.1"/>
</dbReference>
<dbReference type="PATRIC" id="fig|1423755.3.peg.423"/>
<evidence type="ECO:0000313" key="3">
    <source>
        <dbReference type="EMBL" id="KRM19217.1"/>
    </source>
</evidence>
<feature type="domain" description="Competence protein CoiA-like N-terminal" evidence="2">
    <location>
        <begin position="12"/>
        <end position="53"/>
    </location>
</feature>
<gene>
    <name evidence="3" type="ORF">FC40_GL000381</name>
</gene>
<dbReference type="EMBL" id="AZGD01000081">
    <property type="protein sequence ID" value="KRM19217.1"/>
    <property type="molecule type" value="Genomic_DNA"/>
</dbReference>
<dbReference type="InterPro" id="IPR010330">
    <property type="entry name" value="CoiA_nuc"/>
</dbReference>
<dbReference type="Pfam" id="PF25164">
    <property type="entry name" value="CoiA_N"/>
    <property type="match status" value="1"/>
</dbReference>
<evidence type="ECO:0000259" key="2">
    <source>
        <dbReference type="Pfam" id="PF25164"/>
    </source>
</evidence>
<dbReference type="AlphaFoldDB" id="A0A0R1WNI5"/>